<feature type="compositionally biased region" description="Low complexity" evidence="1">
    <location>
        <begin position="64"/>
        <end position="78"/>
    </location>
</feature>
<feature type="compositionally biased region" description="Low complexity" evidence="1">
    <location>
        <begin position="308"/>
        <end position="325"/>
    </location>
</feature>
<feature type="compositionally biased region" description="Basic residues" evidence="1">
    <location>
        <begin position="1"/>
        <end position="21"/>
    </location>
</feature>
<accession>A0A0N4Z2V8</accession>
<organism evidence="2 3">
    <name type="scientific">Parastrongyloides trichosuri</name>
    <name type="common">Possum-specific nematode worm</name>
    <dbReference type="NCBI Taxonomy" id="131310"/>
    <lineage>
        <taxon>Eukaryota</taxon>
        <taxon>Metazoa</taxon>
        <taxon>Ecdysozoa</taxon>
        <taxon>Nematoda</taxon>
        <taxon>Chromadorea</taxon>
        <taxon>Rhabditida</taxon>
        <taxon>Tylenchina</taxon>
        <taxon>Panagrolaimomorpha</taxon>
        <taxon>Strongyloidoidea</taxon>
        <taxon>Strongyloididae</taxon>
        <taxon>Parastrongyloides</taxon>
    </lineage>
</organism>
<feature type="compositionally biased region" description="Basic residues" evidence="1">
    <location>
        <begin position="195"/>
        <end position="206"/>
    </location>
</feature>
<feature type="compositionally biased region" description="Low complexity" evidence="1">
    <location>
        <begin position="403"/>
        <end position="412"/>
    </location>
</feature>
<protein>
    <submittedName>
        <fullName evidence="3">Two-component system sensor kinase</fullName>
    </submittedName>
</protein>
<sequence length="463" mass="47052">MRPRKRRSRRPVGRPAGRRLRRSEGRTDRRHGDRASVAGRRAEGPADLDRGAPDWQGPADVRRPAFPADRPARAPRFAGPLSGGDADRQSARHDAEGAGRAGGGRSGAGRGHAGDGQAADRLWAEGQAGALRRPRLGPRRRDRRRTAEGGRGGGPGVGRGHAPGVRPRLCGGARGGGRGPAGPSGARPVQPAGRPVHRRPARRPGPVRRLPAAQVGGAPHGAGGIAHRPPDAGACRRPAAERRPAELRPSGQHGRHRRGRAAARPVGGAGHLLSGRGAPGGAERGAGRLSRPRPVAGRDARGAGGAGPVQPGPAGAAVGADAPRPSGRIDAACGRPAGPADGAGQRATPHAQGRHPDGPARGGQRRVGHHLPDGPDRPGARPQAVGLRLPHPGAGGRPPVLPRPSGDGAARAGRPRRLRPRAAAGPGRGRGRHPDAPGSAVRHGLHHRHPSAGAGASQDPGGQ</sequence>
<evidence type="ECO:0000313" key="3">
    <source>
        <dbReference type="WBParaSite" id="PTRK_0000123000.1"/>
    </source>
</evidence>
<feature type="compositionally biased region" description="Basic and acidic residues" evidence="1">
    <location>
        <begin position="85"/>
        <end position="97"/>
    </location>
</feature>
<dbReference type="Proteomes" id="UP000038045">
    <property type="component" value="Unplaced"/>
</dbReference>
<dbReference type="AlphaFoldDB" id="A0A0N4Z2V8"/>
<feature type="compositionally biased region" description="Gly residues" evidence="1">
    <location>
        <begin position="149"/>
        <end position="161"/>
    </location>
</feature>
<name>A0A0N4Z2V8_PARTI</name>
<feature type="region of interest" description="Disordered" evidence="1">
    <location>
        <begin position="1"/>
        <end position="463"/>
    </location>
</feature>
<dbReference type="STRING" id="131310.A0A0N4Z2V8"/>
<dbReference type="WBParaSite" id="PTRK_0000123000.1">
    <property type="protein sequence ID" value="PTRK_0000123000.1"/>
    <property type="gene ID" value="PTRK_0000123000"/>
</dbReference>
<evidence type="ECO:0000256" key="1">
    <source>
        <dbReference type="SAM" id="MobiDB-lite"/>
    </source>
</evidence>
<feature type="compositionally biased region" description="Low complexity" evidence="1">
    <location>
        <begin position="183"/>
        <end position="194"/>
    </location>
</feature>
<proteinExistence type="predicted"/>
<feature type="compositionally biased region" description="Basic and acidic residues" evidence="1">
    <location>
        <begin position="22"/>
        <end position="52"/>
    </location>
</feature>
<feature type="compositionally biased region" description="Gly residues" evidence="1">
    <location>
        <begin position="172"/>
        <end position="182"/>
    </location>
</feature>
<feature type="compositionally biased region" description="Basic and acidic residues" evidence="1">
    <location>
        <begin position="370"/>
        <end position="379"/>
    </location>
</feature>
<reference evidence="3" key="1">
    <citation type="submission" date="2017-02" db="UniProtKB">
        <authorList>
            <consortium name="WormBaseParasite"/>
        </authorList>
    </citation>
    <scope>IDENTIFICATION</scope>
</reference>
<feature type="compositionally biased region" description="Low complexity" evidence="1">
    <location>
        <begin position="207"/>
        <end position="217"/>
    </location>
</feature>
<keyword evidence="2" id="KW-1185">Reference proteome</keyword>
<feature type="compositionally biased region" description="Basic residues" evidence="1">
    <location>
        <begin position="132"/>
        <end position="144"/>
    </location>
</feature>
<feature type="compositionally biased region" description="Gly residues" evidence="1">
    <location>
        <begin position="99"/>
        <end position="111"/>
    </location>
</feature>
<evidence type="ECO:0000313" key="2">
    <source>
        <dbReference type="Proteomes" id="UP000038045"/>
    </source>
</evidence>